<protein>
    <recommendedName>
        <fullName evidence="5">DUF641 domain-containing protein</fullName>
    </recommendedName>
</protein>
<dbReference type="InterPro" id="IPR056813">
    <property type="entry name" value="GIL1_IRKI_C"/>
</dbReference>
<evidence type="ECO:0000259" key="2">
    <source>
        <dbReference type="Pfam" id="PF24994"/>
    </source>
</evidence>
<feature type="domain" description="GIL1/IRKI C-terminal" evidence="2">
    <location>
        <begin position="308"/>
        <end position="368"/>
    </location>
</feature>
<dbReference type="Pfam" id="PF04859">
    <property type="entry name" value="DUF641"/>
    <property type="match status" value="1"/>
</dbReference>
<gene>
    <name evidence="3" type="ORF">GUJ93_ZPchr0010g11051</name>
</gene>
<dbReference type="GO" id="GO:0009959">
    <property type="term" value="P:negative gravitropism"/>
    <property type="evidence" value="ECO:0007669"/>
    <property type="project" value="InterPro"/>
</dbReference>
<dbReference type="GO" id="GO:0009639">
    <property type="term" value="P:response to red or far red light"/>
    <property type="evidence" value="ECO:0007669"/>
    <property type="project" value="InterPro"/>
</dbReference>
<dbReference type="InterPro" id="IPR006943">
    <property type="entry name" value="DUF641_pln"/>
</dbReference>
<evidence type="ECO:0000259" key="1">
    <source>
        <dbReference type="Pfam" id="PF04859"/>
    </source>
</evidence>
<evidence type="ECO:0000313" key="4">
    <source>
        <dbReference type="Proteomes" id="UP000729402"/>
    </source>
</evidence>
<dbReference type="InterPro" id="IPR040225">
    <property type="entry name" value="GIL1-like"/>
</dbReference>
<evidence type="ECO:0000313" key="3">
    <source>
        <dbReference type="EMBL" id="KAG8084826.1"/>
    </source>
</evidence>
<reference evidence="3" key="1">
    <citation type="journal article" date="2021" name="bioRxiv">
        <title>Whole Genome Assembly and Annotation of Northern Wild Rice, Zizania palustris L., Supports a Whole Genome Duplication in the Zizania Genus.</title>
        <authorList>
            <person name="Haas M."/>
            <person name="Kono T."/>
            <person name="Macchietto M."/>
            <person name="Millas R."/>
            <person name="McGilp L."/>
            <person name="Shao M."/>
            <person name="Duquette J."/>
            <person name="Hirsch C.N."/>
            <person name="Kimball J."/>
        </authorList>
    </citation>
    <scope>NUCLEOTIDE SEQUENCE</scope>
    <source>
        <tissue evidence="3">Fresh leaf tissue</tissue>
    </source>
</reference>
<evidence type="ECO:0008006" key="5">
    <source>
        <dbReference type="Google" id="ProtNLM"/>
    </source>
</evidence>
<name>A0A8J5W902_ZIZPA</name>
<reference evidence="3" key="2">
    <citation type="submission" date="2021-02" db="EMBL/GenBank/DDBJ databases">
        <authorList>
            <person name="Kimball J.A."/>
            <person name="Haas M.W."/>
            <person name="Macchietto M."/>
            <person name="Kono T."/>
            <person name="Duquette J."/>
            <person name="Shao M."/>
        </authorList>
    </citation>
    <scope>NUCLEOTIDE SEQUENCE</scope>
    <source>
        <tissue evidence="3">Fresh leaf tissue</tissue>
    </source>
</reference>
<dbReference type="EMBL" id="JAAALK010000082">
    <property type="protein sequence ID" value="KAG8084826.1"/>
    <property type="molecule type" value="Genomic_DNA"/>
</dbReference>
<dbReference type="OrthoDB" id="1915848at2759"/>
<comment type="caution">
    <text evidence="3">The sequence shown here is derived from an EMBL/GenBank/DDBJ whole genome shotgun (WGS) entry which is preliminary data.</text>
</comment>
<feature type="domain" description="DUF641" evidence="1">
    <location>
        <begin position="1"/>
        <end position="104"/>
    </location>
</feature>
<keyword evidence="4" id="KW-1185">Reference proteome</keyword>
<accession>A0A8J5W902</accession>
<organism evidence="3 4">
    <name type="scientific">Zizania palustris</name>
    <name type="common">Northern wild rice</name>
    <dbReference type="NCBI Taxonomy" id="103762"/>
    <lineage>
        <taxon>Eukaryota</taxon>
        <taxon>Viridiplantae</taxon>
        <taxon>Streptophyta</taxon>
        <taxon>Embryophyta</taxon>
        <taxon>Tracheophyta</taxon>
        <taxon>Spermatophyta</taxon>
        <taxon>Magnoliopsida</taxon>
        <taxon>Liliopsida</taxon>
        <taxon>Poales</taxon>
        <taxon>Poaceae</taxon>
        <taxon>BOP clade</taxon>
        <taxon>Oryzoideae</taxon>
        <taxon>Oryzeae</taxon>
        <taxon>Zizaniinae</taxon>
        <taxon>Zizania</taxon>
    </lineage>
</organism>
<dbReference type="AlphaFoldDB" id="A0A8J5W902"/>
<sequence>MQLAQHPYDAEAIQSADAALVAELTKLSDHKRRYVRDPVGAAKRAAAGPAVFAAHTDEQRYLLRTYEITKRKLETELHARDAEEERARSALANELRAAGALEERVHPGRTFAALDNLHLSGLNATHFLTALRHTVKSIRSFSKSMLDEMQRAGWDPAAAAAAVHPGIPLRHPSDAKYALQSFVALNMFTNFHRRDFGLCSLQDRSSYDDDWRCFFEEFAELMAAPAFAFLDARSSRWSALGEFLRDRYMSLVHEQMETAFFGRPEQRCTLTAGAAFPETSWFTEFAEMARRVWLLHCLFFAFDGGASIFQARAGARFSEMYMESISDVDVDDDGGGTVHLAPGDDRVVGFTVVPGFKVGRTVMQCRVYLSRSAQQP</sequence>
<dbReference type="Pfam" id="PF24994">
    <property type="entry name" value="GIL1_IRKI_C"/>
    <property type="match status" value="1"/>
</dbReference>
<dbReference type="Proteomes" id="UP000729402">
    <property type="component" value="Unassembled WGS sequence"/>
</dbReference>
<proteinExistence type="predicted"/>
<dbReference type="PANTHER" id="PTHR31161">
    <property type="entry name" value="PROTEIN GRAVITROPIC IN THE LIGHT 1"/>
    <property type="match status" value="1"/>
</dbReference>